<reference evidence="12 13" key="1">
    <citation type="submission" date="2019-03" db="EMBL/GenBank/DDBJ databases">
        <title>Genomic Encyclopedia of Type Strains, Phase IV (KMG-IV): sequencing the most valuable type-strain genomes for metagenomic binning, comparative biology and taxonomic classification.</title>
        <authorList>
            <person name="Goeker M."/>
        </authorList>
    </citation>
    <scope>NUCLEOTIDE SEQUENCE [LARGE SCALE GENOMIC DNA]</scope>
    <source>
        <strain evidence="12 13">DSM 21944</strain>
    </source>
</reference>
<name>A0A4S3KZF4_9GAMM</name>
<dbReference type="InterPro" id="IPR036034">
    <property type="entry name" value="PDZ_sf"/>
</dbReference>
<dbReference type="Gene3D" id="2.30.30.830">
    <property type="match status" value="1"/>
</dbReference>
<keyword evidence="13" id="KW-1185">Reference proteome</keyword>
<keyword evidence="3" id="KW-0813">Transport</keyword>
<evidence type="ECO:0000256" key="9">
    <source>
        <dbReference type="ARBA" id="ARBA00023136"/>
    </source>
</evidence>
<evidence type="ECO:0000256" key="4">
    <source>
        <dbReference type="ARBA" id="ARBA00022475"/>
    </source>
</evidence>
<accession>A0A4S3KZF4</accession>
<evidence type="ECO:0000256" key="6">
    <source>
        <dbReference type="ARBA" id="ARBA00022692"/>
    </source>
</evidence>
<dbReference type="InterPro" id="IPR001639">
    <property type="entry name" value="T2SS_protein-GspC"/>
</dbReference>
<evidence type="ECO:0000256" key="1">
    <source>
        <dbReference type="ARBA" id="ARBA00004533"/>
    </source>
</evidence>
<organism evidence="12 13">
    <name type="scientific">Pseudofulvimonas gallinarii</name>
    <dbReference type="NCBI Taxonomy" id="634155"/>
    <lineage>
        <taxon>Bacteria</taxon>
        <taxon>Pseudomonadati</taxon>
        <taxon>Pseudomonadota</taxon>
        <taxon>Gammaproteobacteria</taxon>
        <taxon>Lysobacterales</taxon>
        <taxon>Rhodanobacteraceae</taxon>
        <taxon>Pseudofulvimonas</taxon>
    </lineage>
</organism>
<evidence type="ECO:0000256" key="5">
    <source>
        <dbReference type="ARBA" id="ARBA00022519"/>
    </source>
</evidence>
<dbReference type="Gene3D" id="2.30.42.10">
    <property type="match status" value="1"/>
</dbReference>
<comment type="caution">
    <text evidence="12">The sequence shown here is derived from an EMBL/GenBank/DDBJ whole genome shotgun (WGS) entry which is preliminary data.</text>
</comment>
<keyword evidence="7" id="KW-0653">Protein transport</keyword>
<dbReference type="Pfam" id="PF11356">
    <property type="entry name" value="T2SSC"/>
    <property type="match status" value="1"/>
</dbReference>
<feature type="domain" description="Type II secretion system protein GspC N-terminal" evidence="10">
    <location>
        <begin position="13"/>
        <end position="154"/>
    </location>
</feature>
<keyword evidence="5" id="KW-0997">Cell inner membrane</keyword>
<keyword evidence="9" id="KW-0472">Membrane</keyword>
<evidence type="ECO:0000259" key="10">
    <source>
        <dbReference type="Pfam" id="PF11356"/>
    </source>
</evidence>
<protein>
    <submittedName>
        <fullName evidence="12">Type II secretion system protein C (GspC)</fullName>
    </submittedName>
</protein>
<keyword evidence="8" id="KW-1133">Transmembrane helix</keyword>
<evidence type="ECO:0000256" key="8">
    <source>
        <dbReference type="ARBA" id="ARBA00022989"/>
    </source>
</evidence>
<dbReference type="OrthoDB" id="1491375at2"/>
<evidence type="ECO:0000256" key="7">
    <source>
        <dbReference type="ARBA" id="ARBA00022927"/>
    </source>
</evidence>
<evidence type="ECO:0000313" key="12">
    <source>
        <dbReference type="EMBL" id="TCS98476.1"/>
    </source>
</evidence>
<sequence>MRAGAHSIEYPRWLPSLAVAVAGALCLWLGLRLLMTVLAAGDAPASTGPAPALFDPLAAQSAPTLAQWHLFGSAMSSPDLRNAATAPETTLDLRLTGILADNDPAAGIALIADGSGTQAAYKAGDVLPGGARLKGVYIDHVLLVSNGRDETLRLPRELANDGGARLQSSPVQPGQPVAPVNIAGLESVDWQAVQRQAQADPAELARHINVLPVIENGAVVGMRLGGAQSQLLARVGLRPDDVVTAVNGISVKDVGRARQVIDAVRDADRVSVTVRRNGREETLDVSLK</sequence>
<dbReference type="RefSeq" id="WP_123520599.1">
    <property type="nucleotide sequence ID" value="NZ_JBHLWF010000087.1"/>
</dbReference>
<evidence type="ECO:0000313" key="13">
    <source>
        <dbReference type="Proteomes" id="UP000294599"/>
    </source>
</evidence>
<evidence type="ECO:0000259" key="11">
    <source>
        <dbReference type="Pfam" id="PF13180"/>
    </source>
</evidence>
<feature type="domain" description="PDZ" evidence="11">
    <location>
        <begin position="233"/>
        <end position="287"/>
    </location>
</feature>
<comment type="similarity">
    <text evidence="2">Belongs to the GSP C family.</text>
</comment>
<proteinExistence type="inferred from homology"/>
<dbReference type="NCBIfam" id="TIGR01713">
    <property type="entry name" value="typeII_sec_gspC"/>
    <property type="match status" value="1"/>
</dbReference>
<keyword evidence="6" id="KW-0812">Transmembrane</keyword>
<dbReference type="InterPro" id="IPR024961">
    <property type="entry name" value="T2SS_GspC_N"/>
</dbReference>
<dbReference type="EMBL" id="SMAF01000008">
    <property type="protein sequence ID" value="TCS98476.1"/>
    <property type="molecule type" value="Genomic_DNA"/>
</dbReference>
<gene>
    <name evidence="12" type="ORF">EDC25_10856</name>
</gene>
<comment type="subcellular location">
    <subcellularLocation>
        <location evidence="1">Cell inner membrane</location>
    </subcellularLocation>
</comment>
<dbReference type="Proteomes" id="UP000294599">
    <property type="component" value="Unassembled WGS sequence"/>
</dbReference>
<dbReference type="GO" id="GO:0005886">
    <property type="term" value="C:plasma membrane"/>
    <property type="evidence" value="ECO:0007669"/>
    <property type="project" value="UniProtKB-SubCell"/>
</dbReference>
<evidence type="ECO:0000256" key="3">
    <source>
        <dbReference type="ARBA" id="ARBA00022448"/>
    </source>
</evidence>
<evidence type="ECO:0000256" key="2">
    <source>
        <dbReference type="ARBA" id="ARBA00007986"/>
    </source>
</evidence>
<dbReference type="GO" id="GO:0015627">
    <property type="term" value="C:type II protein secretion system complex"/>
    <property type="evidence" value="ECO:0007669"/>
    <property type="project" value="InterPro"/>
</dbReference>
<dbReference type="AlphaFoldDB" id="A0A4S3KZF4"/>
<keyword evidence="4" id="KW-1003">Cell membrane</keyword>
<dbReference type="Pfam" id="PF13180">
    <property type="entry name" value="PDZ_2"/>
    <property type="match status" value="1"/>
</dbReference>
<dbReference type="SUPFAM" id="SSF50156">
    <property type="entry name" value="PDZ domain-like"/>
    <property type="match status" value="1"/>
</dbReference>
<dbReference type="GO" id="GO:0015628">
    <property type="term" value="P:protein secretion by the type II secretion system"/>
    <property type="evidence" value="ECO:0007669"/>
    <property type="project" value="InterPro"/>
</dbReference>
<dbReference type="InterPro" id="IPR001478">
    <property type="entry name" value="PDZ"/>
</dbReference>